<dbReference type="GO" id="GO:0016020">
    <property type="term" value="C:membrane"/>
    <property type="evidence" value="ECO:0007669"/>
    <property type="project" value="UniProtKB-SubCell"/>
</dbReference>
<dbReference type="EMBL" id="HBIV01025327">
    <property type="protein sequence ID" value="CAE0666560.1"/>
    <property type="molecule type" value="Transcribed_RNA"/>
</dbReference>
<comment type="subcellular location">
    <subcellularLocation>
        <location evidence="1">Membrane</location>
        <topology evidence="1">Multi-pass membrane protein</topology>
    </subcellularLocation>
</comment>
<dbReference type="PANTHER" id="PTHR45755">
    <property type="match status" value="1"/>
</dbReference>
<feature type="domain" description="Cation efflux protein transmembrane" evidence="8">
    <location>
        <begin position="79"/>
        <end position="287"/>
    </location>
</feature>
<dbReference type="InterPro" id="IPR045316">
    <property type="entry name" value="Msc2-like"/>
</dbReference>
<feature type="region of interest" description="Disordered" evidence="6">
    <location>
        <begin position="368"/>
        <end position="389"/>
    </location>
</feature>
<evidence type="ECO:0000313" key="9">
    <source>
        <dbReference type="EMBL" id="CAE0666560.1"/>
    </source>
</evidence>
<evidence type="ECO:0000259" key="8">
    <source>
        <dbReference type="Pfam" id="PF01545"/>
    </source>
</evidence>
<dbReference type="GO" id="GO:0005794">
    <property type="term" value="C:Golgi apparatus"/>
    <property type="evidence" value="ECO:0007669"/>
    <property type="project" value="TreeGrafter"/>
</dbReference>
<accession>A0A7S4DS26</accession>
<keyword evidence="5 7" id="KW-0472">Membrane</keyword>
<gene>
    <name evidence="9" type="ORF">LGLO00237_LOCUS18172</name>
</gene>
<feature type="transmembrane region" description="Helical" evidence="7">
    <location>
        <begin position="111"/>
        <end position="131"/>
    </location>
</feature>
<keyword evidence="2" id="KW-0813">Transport</keyword>
<evidence type="ECO:0000256" key="2">
    <source>
        <dbReference type="ARBA" id="ARBA00022448"/>
    </source>
</evidence>
<dbReference type="NCBIfam" id="TIGR01297">
    <property type="entry name" value="CDF"/>
    <property type="match status" value="1"/>
</dbReference>
<proteinExistence type="predicted"/>
<evidence type="ECO:0000256" key="6">
    <source>
        <dbReference type="SAM" id="MobiDB-lite"/>
    </source>
</evidence>
<dbReference type="Gene3D" id="1.20.1510.10">
    <property type="entry name" value="Cation efflux protein transmembrane domain"/>
    <property type="match status" value="1"/>
</dbReference>
<dbReference type="InterPro" id="IPR027469">
    <property type="entry name" value="Cation_efflux_TMD_sf"/>
</dbReference>
<evidence type="ECO:0000256" key="1">
    <source>
        <dbReference type="ARBA" id="ARBA00004141"/>
    </source>
</evidence>
<evidence type="ECO:0000256" key="5">
    <source>
        <dbReference type="ARBA" id="ARBA00023136"/>
    </source>
</evidence>
<dbReference type="GO" id="GO:0006882">
    <property type="term" value="P:intracellular zinc ion homeostasis"/>
    <property type="evidence" value="ECO:0007669"/>
    <property type="project" value="InterPro"/>
</dbReference>
<reference evidence="9" key="1">
    <citation type="submission" date="2021-01" db="EMBL/GenBank/DDBJ databases">
        <authorList>
            <person name="Corre E."/>
            <person name="Pelletier E."/>
            <person name="Niang G."/>
            <person name="Scheremetjew M."/>
            <person name="Finn R."/>
            <person name="Kale V."/>
            <person name="Holt S."/>
            <person name="Cochrane G."/>
            <person name="Meng A."/>
            <person name="Brown T."/>
            <person name="Cohen L."/>
        </authorList>
    </citation>
    <scope>NUCLEOTIDE SEQUENCE</scope>
    <source>
        <strain evidence="9">CCCM811</strain>
    </source>
</reference>
<dbReference type="Pfam" id="PF01545">
    <property type="entry name" value="Cation_efflux"/>
    <property type="match status" value="1"/>
</dbReference>
<dbReference type="AlphaFoldDB" id="A0A7S4DS26"/>
<feature type="transmembrane region" description="Helical" evidence="7">
    <location>
        <begin position="143"/>
        <end position="163"/>
    </location>
</feature>
<feature type="transmembrane region" description="Helical" evidence="7">
    <location>
        <begin position="259"/>
        <end position="277"/>
    </location>
</feature>
<name>A0A7S4DS26_9EUKA</name>
<dbReference type="InterPro" id="IPR058533">
    <property type="entry name" value="Cation_efflux_TM"/>
</dbReference>
<dbReference type="PANTHER" id="PTHR45755:SF3">
    <property type="entry name" value="METAL TOLERANCE PROTEIN C2"/>
    <property type="match status" value="1"/>
</dbReference>
<organism evidence="9">
    <name type="scientific">Lotharella globosa</name>
    <dbReference type="NCBI Taxonomy" id="91324"/>
    <lineage>
        <taxon>Eukaryota</taxon>
        <taxon>Sar</taxon>
        <taxon>Rhizaria</taxon>
        <taxon>Cercozoa</taxon>
        <taxon>Chlorarachniophyceae</taxon>
        <taxon>Lotharella</taxon>
    </lineage>
</organism>
<keyword evidence="4 7" id="KW-1133">Transmembrane helix</keyword>
<evidence type="ECO:0000256" key="7">
    <source>
        <dbReference type="SAM" id="Phobius"/>
    </source>
</evidence>
<feature type="transmembrane region" description="Helical" evidence="7">
    <location>
        <begin position="78"/>
        <end position="99"/>
    </location>
</feature>
<feature type="transmembrane region" description="Helical" evidence="7">
    <location>
        <begin position="183"/>
        <end position="203"/>
    </location>
</feature>
<dbReference type="SUPFAM" id="SSF161111">
    <property type="entry name" value="Cation efflux protein transmembrane domain-like"/>
    <property type="match status" value="1"/>
</dbReference>
<dbReference type="InterPro" id="IPR002524">
    <property type="entry name" value="Cation_efflux"/>
</dbReference>
<sequence length="389" mass="42870">MAAPFPELSASAAQEIEITLDAHPTTSSKNRRVAMPQSSPLISRLKSFEASKFGGVAKKGKLAGYFRMLWSYSESRRLMAFIGISGSFSTLQLIFAAVTGSIELMSAALHNYFHCTVLMCSLLAMGISVESKDKGYTYGYDRCNVLAAFTNGVFLVLMALFFITEAIHHLTSEHHVHTDPSMTLLLTGLGVDLLGLWLFLPYARLSVPTVKTQASRTFSEAHKVNLHSVFLHVLADNLRTIGFLVTTIASRYVGDSEEFFPAFVTLVVAMLIIRSVWPLVSATCEIILQAAPMPLLAGVQKCMREVISYDGVLRCKSQHWWVFAPGITVGTLTLLVRHDADSQAVLAHAHSLLKKYVTHITIQVEKQPNPYGQQQQQQHKQQHGSSTGS</sequence>
<evidence type="ECO:0000256" key="3">
    <source>
        <dbReference type="ARBA" id="ARBA00022692"/>
    </source>
</evidence>
<dbReference type="GO" id="GO:0005385">
    <property type="term" value="F:zinc ion transmembrane transporter activity"/>
    <property type="evidence" value="ECO:0007669"/>
    <property type="project" value="InterPro"/>
</dbReference>
<protein>
    <recommendedName>
        <fullName evidence="8">Cation efflux protein transmembrane domain-containing protein</fullName>
    </recommendedName>
</protein>
<keyword evidence="3 7" id="KW-0812">Transmembrane</keyword>
<evidence type="ECO:0000256" key="4">
    <source>
        <dbReference type="ARBA" id="ARBA00022989"/>
    </source>
</evidence>